<feature type="signal peptide" evidence="2">
    <location>
        <begin position="1"/>
        <end position="26"/>
    </location>
</feature>
<feature type="domain" description="Glycoside hydrolase family 3 N-terminal" evidence="3">
    <location>
        <begin position="71"/>
        <end position="394"/>
    </location>
</feature>
<protein>
    <submittedName>
        <fullName evidence="6">Glycoside hydrolase family 3 domain protein</fullName>
    </submittedName>
</protein>
<accession>B0T354</accession>
<dbReference type="Pfam" id="PF18559">
    <property type="entry name" value="Exop_C"/>
    <property type="match status" value="1"/>
</dbReference>
<dbReference type="EMBL" id="CP000927">
    <property type="protein sequence ID" value="ABZ69289.1"/>
    <property type="molecule type" value="Genomic_DNA"/>
</dbReference>
<dbReference type="KEGG" id="cak:Caul_0152"/>
<evidence type="ECO:0000259" key="3">
    <source>
        <dbReference type="Pfam" id="PF00933"/>
    </source>
</evidence>
<dbReference type="Gene3D" id="2.60.120.430">
    <property type="entry name" value="Galactose-binding lectin"/>
    <property type="match status" value="1"/>
</dbReference>
<keyword evidence="2" id="KW-0732">Signal</keyword>
<dbReference type="STRING" id="366602.Caul_0152"/>
<proteinExistence type="predicted"/>
<dbReference type="Gene3D" id="3.40.50.1700">
    <property type="entry name" value="Glycoside hydrolase family 3 C-terminal domain"/>
    <property type="match status" value="1"/>
</dbReference>
<evidence type="ECO:0000256" key="2">
    <source>
        <dbReference type="SAM" id="SignalP"/>
    </source>
</evidence>
<gene>
    <name evidence="6" type="ordered locus">Caul_0152</name>
</gene>
<reference evidence="6" key="1">
    <citation type="submission" date="2008-01" db="EMBL/GenBank/DDBJ databases">
        <title>Complete sequence of chromosome of Caulobacter sp. K31.</title>
        <authorList>
            <consortium name="US DOE Joint Genome Institute"/>
            <person name="Copeland A."/>
            <person name="Lucas S."/>
            <person name="Lapidus A."/>
            <person name="Barry K."/>
            <person name="Glavina del Rio T."/>
            <person name="Dalin E."/>
            <person name="Tice H."/>
            <person name="Pitluck S."/>
            <person name="Bruce D."/>
            <person name="Goodwin L."/>
            <person name="Thompson L.S."/>
            <person name="Brettin T."/>
            <person name="Detter J.C."/>
            <person name="Han C."/>
            <person name="Schmutz J."/>
            <person name="Larimer F."/>
            <person name="Land M."/>
            <person name="Hauser L."/>
            <person name="Kyrpides N."/>
            <person name="Kim E."/>
            <person name="Stephens C."/>
            <person name="Richardson P."/>
        </authorList>
    </citation>
    <scope>NUCLEOTIDE SEQUENCE [LARGE SCALE GENOMIC DNA]</scope>
    <source>
        <strain evidence="6">K31</strain>
    </source>
</reference>
<feature type="chain" id="PRO_5002753002" evidence="2">
    <location>
        <begin position="27"/>
        <end position="826"/>
    </location>
</feature>
<dbReference type="Gene3D" id="3.20.20.300">
    <property type="entry name" value="Glycoside hydrolase, family 3, N-terminal domain"/>
    <property type="match status" value="1"/>
</dbReference>
<dbReference type="SUPFAM" id="SSF52279">
    <property type="entry name" value="Beta-D-glucan exohydrolase, C-terminal domain"/>
    <property type="match status" value="1"/>
</dbReference>
<keyword evidence="1 6" id="KW-0378">Hydrolase</keyword>
<feature type="domain" description="ExoP galactose-binding-like" evidence="5">
    <location>
        <begin position="688"/>
        <end position="815"/>
    </location>
</feature>
<dbReference type="HOGENOM" id="CLU_004542_9_1_5"/>
<dbReference type="InterPro" id="IPR001764">
    <property type="entry name" value="Glyco_hydro_3_N"/>
</dbReference>
<dbReference type="Pfam" id="PF01915">
    <property type="entry name" value="Glyco_hydro_3_C"/>
    <property type="match status" value="1"/>
</dbReference>
<dbReference type="GO" id="GO:0008422">
    <property type="term" value="F:beta-glucosidase activity"/>
    <property type="evidence" value="ECO:0007669"/>
    <property type="project" value="TreeGrafter"/>
</dbReference>
<dbReference type="CAZy" id="GH3">
    <property type="family name" value="Glycoside Hydrolase Family 3"/>
</dbReference>
<dbReference type="InterPro" id="IPR041443">
    <property type="entry name" value="Exop_C"/>
</dbReference>
<organism evidence="6">
    <name type="scientific">Caulobacter sp. (strain K31)</name>
    <dbReference type="NCBI Taxonomy" id="366602"/>
    <lineage>
        <taxon>Bacteria</taxon>
        <taxon>Pseudomonadati</taxon>
        <taxon>Pseudomonadota</taxon>
        <taxon>Alphaproteobacteria</taxon>
        <taxon>Caulobacterales</taxon>
        <taxon>Caulobacteraceae</taxon>
        <taxon>Caulobacter</taxon>
    </lineage>
</organism>
<dbReference type="PANTHER" id="PTHR30620:SF77">
    <property type="entry name" value="LYSOSOMAL BETA GLUCOSIDASE-LIKE"/>
    <property type="match status" value="1"/>
</dbReference>
<dbReference type="InterPro" id="IPR036962">
    <property type="entry name" value="Glyco_hydro_3_N_sf"/>
</dbReference>
<dbReference type="AlphaFoldDB" id="B0T354"/>
<dbReference type="Pfam" id="PF00933">
    <property type="entry name" value="Glyco_hydro_3"/>
    <property type="match status" value="1"/>
</dbReference>
<dbReference type="eggNOG" id="COG1472">
    <property type="taxonomic scope" value="Bacteria"/>
</dbReference>
<evidence type="ECO:0000259" key="4">
    <source>
        <dbReference type="Pfam" id="PF01915"/>
    </source>
</evidence>
<evidence type="ECO:0000256" key="1">
    <source>
        <dbReference type="ARBA" id="ARBA00022801"/>
    </source>
</evidence>
<dbReference type="PANTHER" id="PTHR30620">
    <property type="entry name" value="PERIPLASMIC BETA-GLUCOSIDASE-RELATED"/>
    <property type="match status" value="1"/>
</dbReference>
<dbReference type="GO" id="GO:0009251">
    <property type="term" value="P:glucan catabolic process"/>
    <property type="evidence" value="ECO:0007669"/>
    <property type="project" value="TreeGrafter"/>
</dbReference>
<dbReference type="InterPro" id="IPR002772">
    <property type="entry name" value="Glyco_hydro_3_C"/>
</dbReference>
<evidence type="ECO:0000259" key="5">
    <source>
        <dbReference type="Pfam" id="PF18559"/>
    </source>
</evidence>
<dbReference type="PRINTS" id="PR00133">
    <property type="entry name" value="GLHYDRLASE3"/>
</dbReference>
<name>B0T354_CAUSK</name>
<dbReference type="InterPro" id="IPR017853">
    <property type="entry name" value="GH"/>
</dbReference>
<sequence precursor="true">MTVSARRLLISALVASTSLAGATALAQPSPAQSGQGAVAHPALWPKAASPAAITDAKTEAFISGLMAKMSLEEKVGQTIQGDIASITPADLEKYPLGSILAGGNSAPGGDDRAPPKAWTDLVDAYRKQALAARPGHTPIPILFGIDAVHGHNNIVGATIFPHNIGLGAMRDPALIRRIGAATGEEVAVVGGDWTFGPTVAVPRDDRWGRSYEGYAEDPEVVKSYSGPMTLGLQGELKPGQTLAAGHIAGSAKHFLADGGADGGKDQGDASIPEAELVALHAQGYPPSIDAGILTVMASFSSWNGEKITGNKTLLTDVLKGRMGFQGFVVSDWNAHGQLAGCTNLSCPQAMNAGLDMYMAPDSWKGLFDNTLAQVKSGEIPMARLDDAVRRILRVKVKAGLFERVAPSVQGRFDRLGAADHRAIAREAVAKSLVLLKNDGVLPIKPGARVLVAGSADDIGKAAGGWTLTWQGTGNKNSDFPNGQSIWGGIDEAVKAAGGQAELTPDGKFTTKPDVAIVVFGEDPYAEFQGDVANLGYQLADKTDLALLKRLKAQGVPVVSVFLSGRPLWTNPEINASNAFVAAWLPGSEGGGVADVLVAGKDGKPKRNFQGKLGFSWPKRADQGPLNRGQPGYDPQFAYGYGLSYAKAGAVGVLPEDPGHVAAAGSVDRYFVAGRVPAPWAMDFVGAGALKAVDAGAQENARQAAWTGQGRLAIHGPPVDLSRQTTGDMAVMLRYRIDAAPTQPVTMSIGCGDDAACGGTVDVTPLMVATAGSQWRSVKIKLSCFQAAGAKMDRVTAPFVVSTAGPFVLSVTEVRLASNEGDAICPK</sequence>
<feature type="domain" description="Glycoside hydrolase family 3 C-terminal" evidence="4">
    <location>
        <begin position="432"/>
        <end position="644"/>
    </location>
</feature>
<dbReference type="SUPFAM" id="SSF51445">
    <property type="entry name" value="(Trans)glycosidases"/>
    <property type="match status" value="1"/>
</dbReference>
<dbReference type="OrthoDB" id="9781691at2"/>
<evidence type="ECO:0000313" key="6">
    <source>
        <dbReference type="EMBL" id="ABZ69289.1"/>
    </source>
</evidence>
<dbReference type="InterPro" id="IPR036881">
    <property type="entry name" value="Glyco_hydro_3_C_sf"/>
</dbReference>
<dbReference type="InterPro" id="IPR051915">
    <property type="entry name" value="Cellulose_Degrad_GH3"/>
</dbReference>